<dbReference type="Pfam" id="PF01370">
    <property type="entry name" value="Epimerase"/>
    <property type="match status" value="1"/>
</dbReference>
<evidence type="ECO:0000259" key="1">
    <source>
        <dbReference type="Pfam" id="PF01370"/>
    </source>
</evidence>
<gene>
    <name evidence="2" type="primary">TSTA3_4</name>
    <name evidence="2" type="ORF">CM83_99144</name>
</gene>
<reference evidence="2" key="1">
    <citation type="journal article" date="2014" name="PLoS ONE">
        <title>Transcriptome-Based Identification of ABC Transporters in the Western Tarnished Plant Bug Lygus hesperus.</title>
        <authorList>
            <person name="Hull J.J."/>
            <person name="Chaney K."/>
            <person name="Geib S.M."/>
            <person name="Fabrick J.A."/>
            <person name="Brent C.S."/>
            <person name="Walsh D."/>
            <person name="Lavine L.C."/>
        </authorList>
    </citation>
    <scope>NUCLEOTIDE SEQUENCE</scope>
</reference>
<dbReference type="PANTHER" id="PTHR43238">
    <property type="entry name" value="GDP-L-FUCOSE SYNTHASE"/>
    <property type="match status" value="1"/>
</dbReference>
<dbReference type="Gene3D" id="3.90.25.10">
    <property type="entry name" value="UDP-galactose 4-epimerase, domain 1"/>
    <property type="match status" value="1"/>
</dbReference>
<dbReference type="SUPFAM" id="SSF51735">
    <property type="entry name" value="NAD(P)-binding Rossmann-fold domains"/>
    <property type="match status" value="1"/>
</dbReference>
<dbReference type="GO" id="GO:0050577">
    <property type="term" value="F:GDP-L-fucose synthase activity"/>
    <property type="evidence" value="ECO:0007669"/>
    <property type="project" value="TreeGrafter"/>
</dbReference>
<accession>A0A0A9W3Y0</accession>
<dbReference type="PANTHER" id="PTHR43238:SF1">
    <property type="entry name" value="GDP-L-FUCOSE SYNTHASE"/>
    <property type="match status" value="1"/>
</dbReference>
<dbReference type="InterPro" id="IPR036291">
    <property type="entry name" value="NAD(P)-bd_dom_sf"/>
</dbReference>
<evidence type="ECO:0000313" key="2">
    <source>
        <dbReference type="EMBL" id="JAG02539.1"/>
    </source>
</evidence>
<organism evidence="2">
    <name type="scientific">Lygus hesperus</name>
    <name type="common">Western plant bug</name>
    <dbReference type="NCBI Taxonomy" id="30085"/>
    <lineage>
        <taxon>Eukaryota</taxon>
        <taxon>Metazoa</taxon>
        <taxon>Ecdysozoa</taxon>
        <taxon>Arthropoda</taxon>
        <taxon>Hexapoda</taxon>
        <taxon>Insecta</taxon>
        <taxon>Pterygota</taxon>
        <taxon>Neoptera</taxon>
        <taxon>Paraneoptera</taxon>
        <taxon>Hemiptera</taxon>
        <taxon>Heteroptera</taxon>
        <taxon>Panheteroptera</taxon>
        <taxon>Cimicomorpha</taxon>
        <taxon>Miridae</taxon>
        <taxon>Mirini</taxon>
        <taxon>Lygus</taxon>
    </lineage>
</organism>
<dbReference type="EMBL" id="GBHO01041065">
    <property type="protein sequence ID" value="JAG02539.1"/>
    <property type="molecule type" value="Transcribed_RNA"/>
</dbReference>
<protein>
    <submittedName>
        <fullName evidence="2">GDP-L-fucose synthase</fullName>
    </submittedName>
</protein>
<feature type="domain" description="NAD-dependent epimerase/dehydratase" evidence="1">
    <location>
        <begin position="12"/>
        <end position="104"/>
    </location>
</feature>
<reference evidence="2" key="2">
    <citation type="submission" date="2014-07" db="EMBL/GenBank/DDBJ databases">
        <authorList>
            <person name="Hull J."/>
        </authorList>
    </citation>
    <scope>NUCLEOTIDE SEQUENCE</scope>
</reference>
<sequence length="109" mass="12366">MASCPLQPSCLHDGPPHASNASYAYAKRMMDVAVCAYRTQYRKPFVCVVPTNIYGEWDNFDLRHAHVVPALLRRMYEAARCNAPVVTVYGSGKPRRQFLYSRDMGLLLL</sequence>
<proteinExistence type="predicted"/>
<dbReference type="Gene3D" id="3.40.50.720">
    <property type="entry name" value="NAD(P)-binding Rossmann-like Domain"/>
    <property type="match status" value="1"/>
</dbReference>
<dbReference type="AlphaFoldDB" id="A0A0A9W3Y0"/>
<dbReference type="InterPro" id="IPR001509">
    <property type="entry name" value="Epimerase_deHydtase"/>
</dbReference>
<name>A0A0A9W3Y0_LYGHE</name>